<comment type="subcellular location">
    <subcellularLocation>
        <location evidence="1">Cell membrane</location>
        <topology evidence="1">Multi-pass membrane protein</topology>
    </subcellularLocation>
</comment>
<evidence type="ECO:0000313" key="21">
    <source>
        <dbReference type="EMBL" id="EEQ37316.1"/>
    </source>
</evidence>
<feature type="transmembrane region" description="Helical" evidence="19">
    <location>
        <begin position="853"/>
        <end position="872"/>
    </location>
</feature>
<feature type="domain" description="EF-hand" evidence="20">
    <location>
        <begin position="1819"/>
        <end position="1854"/>
    </location>
</feature>
<feature type="region of interest" description="Disordered" evidence="18">
    <location>
        <begin position="414"/>
        <end position="491"/>
    </location>
</feature>
<keyword evidence="11" id="KW-0406">Ion transport</keyword>
<evidence type="ECO:0000256" key="12">
    <source>
        <dbReference type="ARBA" id="ARBA00023136"/>
    </source>
</evidence>
<dbReference type="Pfam" id="PF00520">
    <property type="entry name" value="Ion_trans"/>
    <property type="match status" value="4"/>
</dbReference>
<dbReference type="SUPFAM" id="SSF47473">
    <property type="entry name" value="EF-hand"/>
    <property type="match status" value="1"/>
</dbReference>
<evidence type="ECO:0000256" key="11">
    <source>
        <dbReference type="ARBA" id="ARBA00023065"/>
    </source>
</evidence>
<dbReference type="HOGENOM" id="CLU_000443_2_0_1"/>
<dbReference type="GO" id="GO:0005509">
    <property type="term" value="F:calcium ion binding"/>
    <property type="evidence" value="ECO:0007669"/>
    <property type="project" value="InterPro"/>
</dbReference>
<feature type="transmembrane region" description="Helical" evidence="19">
    <location>
        <begin position="1373"/>
        <end position="1395"/>
    </location>
</feature>
<dbReference type="Gene3D" id="1.10.287.70">
    <property type="match status" value="4"/>
</dbReference>
<feature type="transmembrane region" description="Helical" evidence="19">
    <location>
        <begin position="344"/>
        <end position="367"/>
    </location>
</feature>
<keyword evidence="14" id="KW-0407">Ion channel</keyword>
<dbReference type="InterPro" id="IPR050599">
    <property type="entry name" value="VDCC_alpha-1_subunit"/>
</dbReference>
<evidence type="ECO:0000256" key="10">
    <source>
        <dbReference type="ARBA" id="ARBA00022989"/>
    </source>
</evidence>
<gene>
    <name evidence="21" type="ORF">CLUG_01439</name>
</gene>
<dbReference type="InterPro" id="IPR011992">
    <property type="entry name" value="EF-hand-dom_pair"/>
</dbReference>
<dbReference type="OMA" id="TLFIAWN"/>
<feature type="transmembrane region" description="Helical" evidence="19">
    <location>
        <begin position="607"/>
        <end position="626"/>
    </location>
</feature>
<keyword evidence="6" id="KW-0107">Calcium channel</keyword>
<protein>
    <recommendedName>
        <fullName evidence="16">Calcium-channel protein CCH1</fullName>
    </recommendedName>
</protein>
<feature type="transmembrane region" description="Helical" evidence="19">
    <location>
        <begin position="814"/>
        <end position="833"/>
    </location>
</feature>
<keyword evidence="8" id="KW-0106">Calcium</keyword>
<feature type="transmembrane region" description="Helical" evidence="19">
    <location>
        <begin position="304"/>
        <end position="324"/>
    </location>
</feature>
<feature type="transmembrane region" description="Helical" evidence="19">
    <location>
        <begin position="947"/>
        <end position="965"/>
    </location>
</feature>
<feature type="compositionally biased region" description="Low complexity" evidence="18">
    <location>
        <begin position="210"/>
        <end position="222"/>
    </location>
</feature>
<evidence type="ECO:0000256" key="4">
    <source>
        <dbReference type="ARBA" id="ARBA00022553"/>
    </source>
</evidence>
<feature type="coiled-coil region" evidence="17">
    <location>
        <begin position="760"/>
        <end position="787"/>
    </location>
</feature>
<dbReference type="EMBL" id="CH408077">
    <property type="protein sequence ID" value="EEQ37316.1"/>
    <property type="molecule type" value="Genomic_DNA"/>
</dbReference>
<feature type="transmembrane region" description="Helical" evidence="19">
    <location>
        <begin position="1626"/>
        <end position="1646"/>
    </location>
</feature>
<feature type="transmembrane region" description="Helical" evidence="19">
    <location>
        <begin position="1652"/>
        <end position="1669"/>
    </location>
</feature>
<keyword evidence="2" id="KW-0813">Transport</keyword>
<evidence type="ECO:0000256" key="18">
    <source>
        <dbReference type="SAM" id="MobiDB-lite"/>
    </source>
</evidence>
<dbReference type="OrthoDB" id="416585at2759"/>
<reference evidence="21 22" key="1">
    <citation type="journal article" date="2009" name="Nature">
        <title>Evolution of pathogenicity and sexual reproduction in eight Candida genomes.</title>
        <authorList>
            <person name="Butler G."/>
            <person name="Rasmussen M.D."/>
            <person name="Lin M.F."/>
            <person name="Santos M.A."/>
            <person name="Sakthikumar S."/>
            <person name="Munro C.A."/>
            <person name="Rheinbay E."/>
            <person name="Grabherr M."/>
            <person name="Forche A."/>
            <person name="Reedy J.L."/>
            <person name="Agrafioti I."/>
            <person name="Arnaud M.B."/>
            <person name="Bates S."/>
            <person name="Brown A.J."/>
            <person name="Brunke S."/>
            <person name="Costanzo M.C."/>
            <person name="Fitzpatrick D.A."/>
            <person name="de Groot P.W."/>
            <person name="Harris D."/>
            <person name="Hoyer L.L."/>
            <person name="Hube B."/>
            <person name="Klis F.M."/>
            <person name="Kodira C."/>
            <person name="Lennard N."/>
            <person name="Logue M.E."/>
            <person name="Martin R."/>
            <person name="Neiman A.M."/>
            <person name="Nikolaou E."/>
            <person name="Quail M.A."/>
            <person name="Quinn J."/>
            <person name="Santos M.C."/>
            <person name="Schmitzberger F.F."/>
            <person name="Sherlock G."/>
            <person name="Shah P."/>
            <person name="Silverstein K.A."/>
            <person name="Skrzypek M.S."/>
            <person name="Soll D."/>
            <person name="Staggs R."/>
            <person name="Stansfield I."/>
            <person name="Stumpf M.P."/>
            <person name="Sudbery P.E."/>
            <person name="Srikantha T."/>
            <person name="Zeng Q."/>
            <person name="Berman J."/>
            <person name="Berriman M."/>
            <person name="Heitman J."/>
            <person name="Gow N.A."/>
            <person name="Lorenz M.C."/>
            <person name="Birren B.W."/>
            <person name="Kellis M."/>
            <person name="Cuomo C.A."/>
        </authorList>
    </citation>
    <scope>NUCLEOTIDE SEQUENCE [LARGE SCALE GENOMIC DNA]</scope>
    <source>
        <strain evidence="21 22">ATCC 42720</strain>
    </source>
</reference>
<feature type="transmembrane region" description="Helical" evidence="19">
    <location>
        <begin position="1592"/>
        <end position="1614"/>
    </location>
</feature>
<evidence type="ECO:0000256" key="7">
    <source>
        <dbReference type="ARBA" id="ARBA00022692"/>
    </source>
</evidence>
<evidence type="ECO:0000313" key="22">
    <source>
        <dbReference type="Proteomes" id="UP000007703"/>
    </source>
</evidence>
<evidence type="ECO:0000256" key="2">
    <source>
        <dbReference type="ARBA" id="ARBA00022448"/>
    </source>
</evidence>
<feature type="compositionally biased region" description="Basic and acidic residues" evidence="18">
    <location>
        <begin position="1"/>
        <end position="22"/>
    </location>
</feature>
<feature type="transmembrane region" description="Helical" evidence="19">
    <location>
        <begin position="1484"/>
        <end position="1506"/>
    </location>
</feature>
<evidence type="ECO:0000259" key="20">
    <source>
        <dbReference type="PROSITE" id="PS50222"/>
    </source>
</evidence>
<feature type="compositionally biased region" description="Low complexity" evidence="18">
    <location>
        <begin position="73"/>
        <end position="95"/>
    </location>
</feature>
<evidence type="ECO:0000256" key="5">
    <source>
        <dbReference type="ARBA" id="ARBA00022568"/>
    </source>
</evidence>
<dbReference type="Gene3D" id="1.10.238.10">
    <property type="entry name" value="EF-hand"/>
    <property type="match status" value="1"/>
</dbReference>
<keyword evidence="4" id="KW-0597">Phosphoprotein</keyword>
<dbReference type="PROSITE" id="PS50222">
    <property type="entry name" value="EF_HAND_2"/>
    <property type="match status" value="1"/>
</dbReference>
<keyword evidence="13" id="KW-0325">Glycoprotein</keyword>
<keyword evidence="17" id="KW-0175">Coiled coil</keyword>
<feature type="compositionally biased region" description="Polar residues" evidence="18">
    <location>
        <begin position="419"/>
        <end position="449"/>
    </location>
</feature>
<dbReference type="PANTHER" id="PTHR45628:SF7">
    <property type="entry name" value="VOLTAGE-DEPENDENT CALCIUM CHANNEL TYPE A SUBUNIT ALPHA-1"/>
    <property type="match status" value="1"/>
</dbReference>
<feature type="transmembrane region" description="Helical" evidence="19">
    <location>
        <begin position="1689"/>
        <end position="1711"/>
    </location>
</feature>
<dbReference type="Gene3D" id="1.20.120.350">
    <property type="entry name" value="Voltage-gated potassium channels. Chain C"/>
    <property type="match status" value="4"/>
</dbReference>
<dbReference type="Proteomes" id="UP000007703">
    <property type="component" value="Unassembled WGS sequence"/>
</dbReference>
<evidence type="ECO:0000256" key="15">
    <source>
        <dbReference type="ARBA" id="ARBA00061395"/>
    </source>
</evidence>
<dbReference type="VEuPathDB" id="FungiDB:CLUG_01439"/>
<feature type="region of interest" description="Disordered" evidence="18">
    <location>
        <begin position="1"/>
        <end position="30"/>
    </location>
</feature>
<feature type="transmembrane region" description="Helical" evidence="19">
    <location>
        <begin position="1024"/>
        <end position="1047"/>
    </location>
</feature>
<dbReference type="SUPFAM" id="SSF81324">
    <property type="entry name" value="Voltage-gated potassium channels"/>
    <property type="match status" value="4"/>
</dbReference>
<keyword evidence="9" id="KW-0851">Voltage-gated channel</keyword>
<evidence type="ECO:0000256" key="17">
    <source>
        <dbReference type="SAM" id="Coils"/>
    </source>
</evidence>
<evidence type="ECO:0000256" key="9">
    <source>
        <dbReference type="ARBA" id="ARBA00022882"/>
    </source>
</evidence>
<sequence>MRNPFRDEEPTDATREEREQKVANRHSQPRFVVESSYDNLRDAFTSDPLTVQDELVSALGNEGHEANWLKSPANSRNSMEISSSRRSSREASSNAYLHPTDAPSIWDHYPNYDYYPDYPETQSNYDIPLITLDHSGNADLEAGLQRLNEKAKLNLPGSPSKIPNIISRISDRIAGSNNPATPMSEKPPVFMADLESVETMDPNLTSLGTPSHSPLLRPSRPSGDGDSMISSQQLHTDELSGQITPNLQHSTSNVTTAIVHENPFSMGNSPNEGFEHLYLYGRSLRIFAPSSPFRKWCHRAAAHSATNATLLVLLFIQTTLLIFRQWNPAKLDGYVYYGNNWVEYVIAFIYFLYSMEAGVKIVAYGLIDDRIMFEELGLDYPSSWISETTRSVIQYIREVYSTYSNRFGKGKDGKGNRFRLSSKSTSNIKNPSNGFGETSLDLNSPLDNSTEYHENPFIESSSDSSQNPFNDTSSSQDRNLTRRRSDIQRRVRFHRQDSASSVVDVKPSLRIHSKNTFLKSSTIRKKVEEMNLRRAYLHNSWQIFDAISTVSFWISMILSVNRQDYDHHFMLFRALSCLRILRLCNLTTGTNIILKACYAAIPQLMDITIVIVCFWVIFAIIGVQSFKSSLSRNCVWTNPTDPSETFRNTEQFCGSYIGLDGKAKPFLNRNGEASESIKGFRCPMNSVCQSGENPYAGSVNFDNIFQSMQLVFVIMSVNAFSDLMYELMDTDNIAAALFFIFAIFILTVWLMNIFIAIIVSSFQVVQMEQAEEKRQRAERRNKKMSSFKIWMFNDELHSKRVRSVISKKPWLKRYYQFEIISLVMIATGLVIQCLRSSSMSDDLSRFIYRAEEFVTAFLCADIVLRFSLFMPYWRDFFYSKRNCFDLFLALITTVIIADPVKNKLGHAYYWLSFFQIVRFYRIVLAYSITRDLWLKILRNAKAIFDLTLFYFILLVLTSIILARFFEGTVPLSDVDDVQFAMHTLPNTFMSLYVITSTENWADIMYSLQEYARSTSQRAIGSVFLIFWFIVSNSIVMNIFIAVIANALQVSDEGKRKHQLSQFIEDVTTKLQSVQTRNDWISKMKARIFKSNTEKNMQRAVTNLLMSGSAVNDFLENDTTVERNDSDEDDKGGPIRKWINERKRRILAYFHNPFFTKHRTQITYEGKFDPVTFAKRALEERQRIEKEQDQYLRDNPMFNTVFYMLAPGHRLRRICQRIVPSSYGERIDGVEPHKKISEIFASLMFLSTIGIVLAACYVTPLYRRDVGHVNGQWNWALYTDSVLLLVFTMEYLIKITADGIIFTPNGYYRSPWNWLDFCALLSLWTEFVAFIKDDGPLSLVVRGLKALRALRILTISETAKNNFQYTIISGFGKIVSAAMMSLTLIFPFSIWALNIFNDRLGFCNDGVSYLGECVNEYSNTVYDWEIYSPRVYTEPLLQMNRFSSSFSTLYQIVSLEGWTDLLINVMQSTGSGTPQQMFYNAFNGVFVIFFNFVSVVFILTVFVSVIIDNYAKVTGRAYLTNEQIQWYNVKRFLLRVKPSKRRDPKSLKGIQKAFYNLTVGRNRIWRNTLNTVLLIHVVSLLCETYPSNKSFNVFRALAFMVSSTCFVIHYFMLAIAQSFKVFISNKWNIFSFIVSLGAWISTMLSFATNSGSVFINFNKLFLVGMLIFLFPRSDRINQLLKFAAASLPRLLSLMFTWFILYLVYAIALNQIFGMTKIGPNTSGNINVRSVPKTLILLFRCSMGEGWNYIMDDFTLEVPFCTYDNSVDDSDCGNKEYAYLLFMSWNVISMYIMLNLFVSLLLDSFSYISGGSKYAPLVARSEIRKFKKSWGKFDPKGTGFIDPEDLPKFLHTLDGSLSFHFYHGMFSIPELCSKWIHRNDPNNPYDVAINYDAINETVATMDFPKIRERRFMYERFIEEAIMNMELHEEPGISFTRLLVQLPLYNSFDSGECLVLIDYLERRLFMQKLEKRLQKKRCKELLQGYITRWAYVHRQREEKRKSQISNISTEGKQNTFYEVGIEDF</sequence>
<evidence type="ECO:0000256" key="3">
    <source>
        <dbReference type="ARBA" id="ARBA00022475"/>
    </source>
</evidence>
<dbReference type="FunCoup" id="C4XZQ7">
    <property type="interactions" value="100"/>
</dbReference>
<evidence type="ECO:0000256" key="14">
    <source>
        <dbReference type="ARBA" id="ARBA00023303"/>
    </source>
</evidence>
<keyword evidence="12 19" id="KW-0472">Membrane</keyword>
<feature type="transmembrane region" description="Helical" evidence="19">
    <location>
        <begin position="1775"/>
        <end position="1800"/>
    </location>
</feature>
<dbReference type="FunFam" id="1.10.287.70:FF:000093">
    <property type="entry name" value="Calcium channel subunit Cch1"/>
    <property type="match status" value="1"/>
</dbReference>
<proteinExistence type="inferred from homology"/>
<dbReference type="GO" id="GO:0005891">
    <property type="term" value="C:voltage-gated calcium channel complex"/>
    <property type="evidence" value="ECO:0007669"/>
    <property type="project" value="TreeGrafter"/>
</dbReference>
<evidence type="ECO:0000256" key="6">
    <source>
        <dbReference type="ARBA" id="ARBA00022673"/>
    </source>
</evidence>
<dbReference type="InterPro" id="IPR005821">
    <property type="entry name" value="Ion_trans_dom"/>
</dbReference>
<feature type="transmembrane region" description="Helical" evidence="19">
    <location>
        <begin position="1274"/>
        <end position="1292"/>
    </location>
</feature>
<evidence type="ECO:0000256" key="1">
    <source>
        <dbReference type="ARBA" id="ARBA00004651"/>
    </source>
</evidence>
<dbReference type="InParanoid" id="C4XZQ7"/>
<keyword evidence="5" id="KW-0109">Calcium transport</keyword>
<dbReference type="GeneID" id="8498426"/>
<comment type="similarity">
    <text evidence="15">Belongs to the calcium channel alpha-1 subunit (TC 1.A.1.11) family.</text>
</comment>
<feature type="transmembrane region" description="Helical" evidence="19">
    <location>
        <begin position="733"/>
        <end position="759"/>
    </location>
</feature>
<dbReference type="GO" id="GO:0008331">
    <property type="term" value="F:high voltage-gated calcium channel activity"/>
    <property type="evidence" value="ECO:0007669"/>
    <property type="project" value="TreeGrafter"/>
</dbReference>
<evidence type="ECO:0000256" key="8">
    <source>
        <dbReference type="ARBA" id="ARBA00022837"/>
    </source>
</evidence>
<feature type="compositionally biased region" description="Basic and acidic residues" evidence="18">
    <location>
        <begin position="479"/>
        <end position="491"/>
    </location>
</feature>
<feature type="transmembrane region" description="Helical" evidence="19">
    <location>
        <begin position="907"/>
        <end position="926"/>
    </location>
</feature>
<dbReference type="InterPro" id="IPR027359">
    <property type="entry name" value="Volt_channel_dom_sf"/>
</dbReference>
<dbReference type="InterPro" id="IPR002048">
    <property type="entry name" value="EF_hand_dom"/>
</dbReference>
<keyword evidence="7 19" id="KW-0812">Transmembrane</keyword>
<feature type="transmembrane region" description="Helical" evidence="19">
    <location>
        <begin position="1242"/>
        <end position="1262"/>
    </location>
</feature>
<dbReference type="PANTHER" id="PTHR45628">
    <property type="entry name" value="VOLTAGE-DEPENDENT CALCIUM CHANNEL TYPE A SUBUNIT ALPHA-1"/>
    <property type="match status" value="1"/>
</dbReference>
<keyword evidence="10 19" id="KW-1133">Transmembrane helix</keyword>
<evidence type="ECO:0000256" key="13">
    <source>
        <dbReference type="ARBA" id="ARBA00023180"/>
    </source>
</evidence>
<feature type="compositionally biased region" description="Polar residues" evidence="18">
    <location>
        <begin position="458"/>
        <end position="478"/>
    </location>
</feature>
<keyword evidence="3" id="KW-1003">Cell membrane</keyword>
<evidence type="ECO:0000256" key="16">
    <source>
        <dbReference type="ARBA" id="ARBA00067459"/>
    </source>
</evidence>
<dbReference type="KEGG" id="clu:CLUG_01439"/>
<accession>C4XZQ7</accession>
<dbReference type="GO" id="GO:0098703">
    <property type="term" value="P:calcium ion import across plasma membrane"/>
    <property type="evidence" value="ECO:0007669"/>
    <property type="project" value="TreeGrafter"/>
</dbReference>
<evidence type="ECO:0000256" key="19">
    <source>
        <dbReference type="SAM" id="Phobius"/>
    </source>
</evidence>
<dbReference type="STRING" id="306902.C4XZQ7"/>
<name>C4XZQ7_CLAL4</name>
<organism evidence="21 22">
    <name type="scientific">Clavispora lusitaniae (strain ATCC 42720)</name>
    <name type="common">Yeast</name>
    <name type="synonym">Candida lusitaniae</name>
    <dbReference type="NCBI Taxonomy" id="306902"/>
    <lineage>
        <taxon>Eukaryota</taxon>
        <taxon>Fungi</taxon>
        <taxon>Dikarya</taxon>
        <taxon>Ascomycota</taxon>
        <taxon>Saccharomycotina</taxon>
        <taxon>Pichiomycetes</taxon>
        <taxon>Metschnikowiaceae</taxon>
        <taxon>Clavispora</taxon>
    </lineage>
</organism>
<feature type="region of interest" description="Disordered" evidence="18">
    <location>
        <begin position="67"/>
        <end position="98"/>
    </location>
</feature>
<feature type="region of interest" description="Disordered" evidence="18">
    <location>
        <begin position="203"/>
        <end position="230"/>
    </location>
</feature>